<protein>
    <submittedName>
        <fullName evidence="1">Twin-arginine translocation signal domain-containing protein</fullName>
    </submittedName>
</protein>
<proteinExistence type="predicted"/>
<reference evidence="1 2" key="1">
    <citation type="submission" date="2019-12" db="EMBL/GenBank/DDBJ databases">
        <title>Chitinophaga sp. strain ysch24 (GDMCC 1.1355), whole genome shotgun sequence.</title>
        <authorList>
            <person name="Zhang X."/>
        </authorList>
    </citation>
    <scope>NUCLEOTIDE SEQUENCE [LARGE SCALE GENOMIC DNA]</scope>
    <source>
        <strain evidence="2">ysch24</strain>
    </source>
</reference>
<dbReference type="NCBIfam" id="TIGR01409">
    <property type="entry name" value="TAT_signal_seq"/>
    <property type="match status" value="1"/>
</dbReference>
<gene>
    <name evidence="1" type="ORF">GO493_29015</name>
</gene>
<accession>A0A7K1UD80</accession>
<dbReference type="Gene3D" id="3.40.1260.10">
    <property type="entry name" value="DsrEFH-like"/>
    <property type="match status" value="1"/>
</dbReference>
<dbReference type="InterPro" id="IPR027396">
    <property type="entry name" value="DsrEFH-like"/>
</dbReference>
<dbReference type="PROSITE" id="PS51318">
    <property type="entry name" value="TAT"/>
    <property type="match status" value="1"/>
</dbReference>
<keyword evidence="2" id="KW-1185">Reference proteome</keyword>
<dbReference type="AlphaFoldDB" id="A0A7K1UD80"/>
<dbReference type="EMBL" id="WRXN01000023">
    <property type="protein sequence ID" value="MVT12331.1"/>
    <property type="molecule type" value="Genomic_DNA"/>
</dbReference>
<evidence type="ECO:0000313" key="1">
    <source>
        <dbReference type="EMBL" id="MVT12331.1"/>
    </source>
</evidence>
<dbReference type="InterPro" id="IPR019546">
    <property type="entry name" value="TAT_signal_bac_arc"/>
</dbReference>
<sequence>MSHFFHDPHNSRRDFLNRLALGATSLGLASLAGPLNLKAASEHSAFSPSSEEDPDAWFKKITGKHKLVVDATRPHEIFPFAWPKVFLLTNAATGTPEQDCSVVVVLRHDAIPYAMENSLWTKYKLGEVFKAEDPATKAPSLRNPFWKPQPNDFVVPGLGPVEIGIDQLQKSGVMFCVCNMAITVYSAAVAGGMGLDPATVKADWLAGVLPGIHVVPSGVWAVGRAQEKGCGYCFAG</sequence>
<organism evidence="1 2">
    <name type="scientific">Chitinophaga tropicalis</name>
    <dbReference type="NCBI Taxonomy" id="2683588"/>
    <lineage>
        <taxon>Bacteria</taxon>
        <taxon>Pseudomonadati</taxon>
        <taxon>Bacteroidota</taxon>
        <taxon>Chitinophagia</taxon>
        <taxon>Chitinophagales</taxon>
        <taxon>Chitinophagaceae</taxon>
        <taxon>Chitinophaga</taxon>
    </lineage>
</organism>
<dbReference type="InterPro" id="IPR006311">
    <property type="entry name" value="TAT_signal"/>
</dbReference>
<dbReference type="Proteomes" id="UP000461730">
    <property type="component" value="Unassembled WGS sequence"/>
</dbReference>
<comment type="caution">
    <text evidence="1">The sequence shown here is derived from an EMBL/GenBank/DDBJ whole genome shotgun (WGS) entry which is preliminary data.</text>
</comment>
<evidence type="ECO:0000313" key="2">
    <source>
        <dbReference type="Proteomes" id="UP000461730"/>
    </source>
</evidence>
<name>A0A7K1UD80_9BACT</name>
<dbReference type="RefSeq" id="WP_157309751.1">
    <property type="nucleotide sequence ID" value="NZ_WRXN01000023.1"/>
</dbReference>